<dbReference type="RefSeq" id="WP_377153147.1">
    <property type="nucleotide sequence ID" value="NZ_JBHSAF010000014.1"/>
</dbReference>
<protein>
    <submittedName>
        <fullName evidence="3">Heme utilization protein HutZ</fullName>
    </submittedName>
</protein>
<gene>
    <name evidence="3" type="primary">hutZ</name>
    <name evidence="3" type="ORF">ACFOSS_12910</name>
</gene>
<dbReference type="EMBL" id="JBHSAF010000014">
    <property type="protein sequence ID" value="MFC3914359.1"/>
    <property type="molecule type" value="Genomic_DNA"/>
</dbReference>
<feature type="domain" description="Pyridoxamine 5'-phosphate oxidase N-terminal" evidence="2">
    <location>
        <begin position="12"/>
        <end position="143"/>
    </location>
</feature>
<name>A0ABV8CR60_9GAMM</name>
<evidence type="ECO:0000256" key="1">
    <source>
        <dbReference type="ARBA" id="ARBA00023002"/>
    </source>
</evidence>
<keyword evidence="1" id="KW-0560">Oxidoreductase</keyword>
<comment type="caution">
    <text evidence="3">The sequence shown here is derived from an EMBL/GenBank/DDBJ whole genome shotgun (WGS) entry which is preliminary data.</text>
</comment>
<reference evidence="4" key="1">
    <citation type="journal article" date="2019" name="Int. J. Syst. Evol. Microbiol.">
        <title>The Global Catalogue of Microorganisms (GCM) 10K type strain sequencing project: providing services to taxonomists for standard genome sequencing and annotation.</title>
        <authorList>
            <consortium name="The Broad Institute Genomics Platform"/>
            <consortium name="The Broad Institute Genome Sequencing Center for Infectious Disease"/>
            <person name="Wu L."/>
            <person name="Ma J."/>
        </authorList>
    </citation>
    <scope>NUCLEOTIDE SEQUENCE [LARGE SCALE GENOMIC DNA]</scope>
    <source>
        <strain evidence="4">CCUG 54939</strain>
    </source>
</reference>
<dbReference type="SUPFAM" id="SSF50475">
    <property type="entry name" value="FMN-binding split barrel"/>
    <property type="match status" value="1"/>
</dbReference>
<accession>A0ABV8CR60</accession>
<dbReference type="Pfam" id="PF01243">
    <property type="entry name" value="PNPOx_N"/>
    <property type="match status" value="1"/>
</dbReference>
<dbReference type="InterPro" id="IPR012349">
    <property type="entry name" value="Split_barrel_FMN-bd"/>
</dbReference>
<dbReference type="PANTHER" id="PTHR35176">
    <property type="entry name" value="HEME OXYGENASE HI_0854-RELATED"/>
    <property type="match status" value="1"/>
</dbReference>
<keyword evidence="4" id="KW-1185">Reference proteome</keyword>
<dbReference type="PIRSF" id="PIRSF004633">
    <property type="entry name" value="UCP_PLP_oxd"/>
    <property type="match status" value="1"/>
</dbReference>
<dbReference type="Gene3D" id="2.30.110.10">
    <property type="entry name" value="Electron Transport, Fmn-binding Protein, Chain A"/>
    <property type="match status" value="1"/>
</dbReference>
<organism evidence="3 4">
    <name type="scientific">Pseudaeromonas sharmana</name>
    <dbReference type="NCBI Taxonomy" id="328412"/>
    <lineage>
        <taxon>Bacteria</taxon>
        <taxon>Pseudomonadati</taxon>
        <taxon>Pseudomonadota</taxon>
        <taxon>Gammaproteobacteria</taxon>
        <taxon>Aeromonadales</taxon>
        <taxon>Aeromonadaceae</taxon>
        <taxon>Pseudaeromonas</taxon>
    </lineage>
</organism>
<dbReference type="InterPro" id="IPR052019">
    <property type="entry name" value="F420H2_bilvrd_red/Heme_oxyg"/>
</dbReference>
<dbReference type="PANTHER" id="PTHR35176:SF6">
    <property type="entry name" value="HEME OXYGENASE HI_0854-RELATED"/>
    <property type="match status" value="1"/>
</dbReference>
<dbReference type="InterPro" id="IPR011576">
    <property type="entry name" value="Pyridox_Oxase_N"/>
</dbReference>
<evidence type="ECO:0000313" key="3">
    <source>
        <dbReference type="EMBL" id="MFC3914359.1"/>
    </source>
</evidence>
<sequence length="185" mass="20939">MQDKQQRLQQRLEPEIQAFRDHCQTLMLATVDVDGMPNVSYAPFALGEQGYYVLISDIARHARNLKQVPKVSLMLIDDEASSRQIYARQRLSFDAEVRIVSRDSAEWQHATAALQARHGEIVSNLTKMEDFTLFCLQPQMGLYVKGFGQAYRVNPHDLIDVLHLDQGHKPISGHTPLVAPEPSSD</sequence>
<dbReference type="Proteomes" id="UP001595692">
    <property type="component" value="Unassembled WGS sequence"/>
</dbReference>
<proteinExistence type="predicted"/>
<dbReference type="NCBIfam" id="TIGR04110">
    <property type="entry name" value="heme_HutZ"/>
    <property type="match status" value="1"/>
</dbReference>
<evidence type="ECO:0000313" key="4">
    <source>
        <dbReference type="Proteomes" id="UP001595692"/>
    </source>
</evidence>
<dbReference type="InterPro" id="IPR014419">
    <property type="entry name" value="HutZ"/>
</dbReference>
<evidence type="ECO:0000259" key="2">
    <source>
        <dbReference type="Pfam" id="PF01243"/>
    </source>
</evidence>